<dbReference type="PANTHER" id="PTHR31898">
    <property type="entry name" value="TRANSMEMBRANE PROTEIN 136"/>
    <property type="match status" value="1"/>
</dbReference>
<organism evidence="3 4">
    <name type="scientific">Tetrahymena thermophila (strain SB210)</name>
    <dbReference type="NCBI Taxonomy" id="312017"/>
    <lineage>
        <taxon>Eukaryota</taxon>
        <taxon>Sar</taxon>
        <taxon>Alveolata</taxon>
        <taxon>Ciliophora</taxon>
        <taxon>Intramacronucleata</taxon>
        <taxon>Oligohymenophorea</taxon>
        <taxon>Hymenostomatida</taxon>
        <taxon>Tetrahymenina</taxon>
        <taxon>Tetrahymenidae</taxon>
        <taxon>Tetrahymena</taxon>
    </lineage>
</organism>
<evidence type="ECO:0000313" key="4">
    <source>
        <dbReference type="Proteomes" id="UP000009168"/>
    </source>
</evidence>
<dbReference type="InterPro" id="IPR042512">
    <property type="entry name" value="TLCD5"/>
</dbReference>
<dbReference type="Proteomes" id="UP000009168">
    <property type="component" value="Unassembled WGS sequence"/>
</dbReference>
<keyword evidence="1" id="KW-1133">Transmembrane helix</keyword>
<evidence type="ECO:0000313" key="3">
    <source>
        <dbReference type="EMBL" id="EWS73680.1"/>
    </source>
</evidence>
<evidence type="ECO:0000256" key="1">
    <source>
        <dbReference type="SAM" id="Phobius"/>
    </source>
</evidence>
<feature type="transmembrane region" description="Helical" evidence="1">
    <location>
        <begin position="30"/>
        <end position="53"/>
    </location>
</feature>
<dbReference type="PANTHER" id="PTHR31898:SF1">
    <property type="entry name" value="TLC DOMAIN-CONTAINING PROTEIN 5"/>
    <property type="match status" value="1"/>
</dbReference>
<dbReference type="AlphaFoldDB" id="W7X2Y1"/>
<gene>
    <name evidence="3" type="ORF">TTHERM_000717989</name>
</gene>
<proteinExistence type="predicted"/>
<feature type="transmembrane region" description="Helical" evidence="1">
    <location>
        <begin position="73"/>
        <end position="92"/>
    </location>
</feature>
<protein>
    <submittedName>
        <fullName evidence="3">Transmembrane protein, putative</fullName>
    </submittedName>
</protein>
<feature type="transmembrane region" description="Helical" evidence="1">
    <location>
        <begin position="187"/>
        <end position="205"/>
    </location>
</feature>
<feature type="transmembrane region" description="Helical" evidence="1">
    <location>
        <begin position="160"/>
        <end position="181"/>
    </location>
</feature>
<dbReference type="EMBL" id="GG662649">
    <property type="protein sequence ID" value="EWS73680.1"/>
    <property type="molecule type" value="Genomic_DNA"/>
</dbReference>
<keyword evidence="2" id="KW-0732">Signal</keyword>
<dbReference type="RefSeq" id="XP_012653810.1">
    <property type="nucleotide sequence ID" value="XM_012798356.1"/>
</dbReference>
<feature type="transmembrane region" description="Helical" evidence="1">
    <location>
        <begin position="98"/>
        <end position="115"/>
    </location>
</feature>
<feature type="signal peptide" evidence="2">
    <location>
        <begin position="1"/>
        <end position="18"/>
    </location>
</feature>
<keyword evidence="1" id="KW-0472">Membrane</keyword>
<keyword evidence="4" id="KW-1185">Reference proteome</keyword>
<keyword evidence="1 3" id="KW-0812">Transmembrane</keyword>
<feature type="chain" id="PRO_5004903234" evidence="2">
    <location>
        <begin position="19"/>
        <end position="227"/>
    </location>
</feature>
<sequence length="227" mass="26929">MPFPYILFTLLVIFWIQAFRQLCKYVCSQIAFSILSMVHWLFAFIYFQLIVSIELDKDVQFKVFGNELTEIQMYFHVLTCSYFGFDIVAKFIKKQLNLWLFIHHGLTLLFIAVALSEKQSGCENIYILRYATFCNVPMNLRDIFRALDLRQTISYHYLNCLYAIIYSFNFIFMLPMCLIQFLYSNTINSTIILLAFLCAQALYTIKKTHIPQFTKSSNFIIKNIRNY</sequence>
<reference evidence="4" key="1">
    <citation type="journal article" date="2006" name="PLoS Biol.">
        <title>Macronuclear genome sequence of the ciliate Tetrahymena thermophila, a model eukaryote.</title>
        <authorList>
            <person name="Eisen J.A."/>
            <person name="Coyne R.S."/>
            <person name="Wu M."/>
            <person name="Wu D."/>
            <person name="Thiagarajan M."/>
            <person name="Wortman J.R."/>
            <person name="Badger J.H."/>
            <person name="Ren Q."/>
            <person name="Amedeo P."/>
            <person name="Jones K.M."/>
            <person name="Tallon L.J."/>
            <person name="Delcher A.L."/>
            <person name="Salzberg S.L."/>
            <person name="Silva J.C."/>
            <person name="Haas B.J."/>
            <person name="Majoros W.H."/>
            <person name="Farzad M."/>
            <person name="Carlton J.M."/>
            <person name="Smith R.K. Jr."/>
            <person name="Garg J."/>
            <person name="Pearlman R.E."/>
            <person name="Karrer K.M."/>
            <person name="Sun L."/>
            <person name="Manning G."/>
            <person name="Elde N.C."/>
            <person name="Turkewitz A.P."/>
            <person name="Asai D.J."/>
            <person name="Wilkes D.E."/>
            <person name="Wang Y."/>
            <person name="Cai H."/>
            <person name="Collins K."/>
            <person name="Stewart B.A."/>
            <person name="Lee S.R."/>
            <person name="Wilamowska K."/>
            <person name="Weinberg Z."/>
            <person name="Ruzzo W.L."/>
            <person name="Wloga D."/>
            <person name="Gaertig J."/>
            <person name="Frankel J."/>
            <person name="Tsao C.-C."/>
            <person name="Gorovsky M.A."/>
            <person name="Keeling P.J."/>
            <person name="Waller R.F."/>
            <person name="Patron N.J."/>
            <person name="Cherry J.M."/>
            <person name="Stover N.A."/>
            <person name="Krieger C.J."/>
            <person name="del Toro C."/>
            <person name="Ryder H.F."/>
            <person name="Williamson S.C."/>
            <person name="Barbeau R.A."/>
            <person name="Hamilton E.P."/>
            <person name="Orias E."/>
        </authorList>
    </citation>
    <scope>NUCLEOTIDE SEQUENCE [LARGE SCALE GENOMIC DNA]</scope>
    <source>
        <strain evidence="4">SB210</strain>
    </source>
</reference>
<dbReference type="GeneID" id="24440370"/>
<evidence type="ECO:0000256" key="2">
    <source>
        <dbReference type="SAM" id="SignalP"/>
    </source>
</evidence>
<accession>W7X2Y1</accession>
<name>W7X2Y1_TETTS</name>
<dbReference type="KEGG" id="tet:TTHERM_000717989"/>
<dbReference type="InParanoid" id="W7X2Y1"/>